<gene>
    <name evidence="4" type="ORF">HannXRQ_Chr04g0120801</name>
</gene>
<dbReference type="InParanoid" id="A0A251V116"/>
<dbReference type="Proteomes" id="UP000215914">
    <property type="component" value="Chromosome 4"/>
</dbReference>
<feature type="repeat" description="PPR" evidence="3">
    <location>
        <begin position="434"/>
        <end position="464"/>
    </location>
</feature>
<dbReference type="PANTHER" id="PTHR45613:SF459">
    <property type="entry name" value="OS10G0497300 PROTEIN"/>
    <property type="match status" value="1"/>
</dbReference>
<dbReference type="Pfam" id="PF01535">
    <property type="entry name" value="PPR"/>
    <property type="match status" value="1"/>
</dbReference>
<evidence type="ECO:0000313" key="4">
    <source>
        <dbReference type="EMBL" id="OTG29308.1"/>
    </source>
</evidence>
<evidence type="ECO:0000313" key="5">
    <source>
        <dbReference type="Proteomes" id="UP000215914"/>
    </source>
</evidence>
<dbReference type="SUPFAM" id="SSF81901">
    <property type="entry name" value="HCP-like"/>
    <property type="match status" value="1"/>
</dbReference>
<protein>
    <submittedName>
        <fullName evidence="4">Putative pentatricopeptide repeat (PPR) superfamily protein</fullName>
    </submittedName>
</protein>
<feature type="repeat" description="PPR" evidence="3">
    <location>
        <begin position="324"/>
        <end position="354"/>
    </location>
</feature>
<feature type="repeat" description="PPR" evidence="3">
    <location>
        <begin position="363"/>
        <end position="397"/>
    </location>
</feature>
<reference evidence="5" key="1">
    <citation type="journal article" date="2017" name="Nature">
        <title>The sunflower genome provides insights into oil metabolism, flowering and Asterid evolution.</title>
        <authorList>
            <person name="Badouin H."/>
            <person name="Gouzy J."/>
            <person name="Grassa C.J."/>
            <person name="Murat F."/>
            <person name="Staton S.E."/>
            <person name="Cottret L."/>
            <person name="Lelandais-Briere C."/>
            <person name="Owens G.L."/>
            <person name="Carrere S."/>
            <person name="Mayjonade B."/>
            <person name="Legrand L."/>
            <person name="Gill N."/>
            <person name="Kane N.C."/>
            <person name="Bowers J.E."/>
            <person name="Hubner S."/>
            <person name="Bellec A."/>
            <person name="Berard A."/>
            <person name="Berges H."/>
            <person name="Blanchet N."/>
            <person name="Boniface M.C."/>
            <person name="Brunel D."/>
            <person name="Catrice O."/>
            <person name="Chaidir N."/>
            <person name="Claudel C."/>
            <person name="Donnadieu C."/>
            <person name="Faraut T."/>
            <person name="Fievet G."/>
            <person name="Helmstetter N."/>
            <person name="King M."/>
            <person name="Knapp S.J."/>
            <person name="Lai Z."/>
            <person name="Le Paslier M.C."/>
            <person name="Lippi Y."/>
            <person name="Lorenzon L."/>
            <person name="Mandel J.R."/>
            <person name="Marage G."/>
            <person name="Marchand G."/>
            <person name="Marquand E."/>
            <person name="Bret-Mestries E."/>
            <person name="Morien E."/>
            <person name="Nambeesan S."/>
            <person name="Nguyen T."/>
            <person name="Pegot-Espagnet P."/>
            <person name="Pouilly N."/>
            <person name="Raftis F."/>
            <person name="Sallet E."/>
            <person name="Schiex T."/>
            <person name="Thomas J."/>
            <person name="Vandecasteele C."/>
            <person name="Vares D."/>
            <person name="Vear F."/>
            <person name="Vautrin S."/>
            <person name="Crespi M."/>
            <person name="Mangin B."/>
            <person name="Burke J.M."/>
            <person name="Salse J."/>
            <person name="Munos S."/>
            <person name="Vincourt P."/>
            <person name="Rieseberg L.H."/>
            <person name="Langlade N.B."/>
        </authorList>
    </citation>
    <scope>NUCLEOTIDE SEQUENCE [LARGE SCALE GENOMIC DNA]</scope>
    <source>
        <strain evidence="5">cv. SF193</strain>
    </source>
</reference>
<feature type="repeat" description="PPR" evidence="3">
    <location>
        <begin position="539"/>
        <end position="573"/>
    </location>
</feature>
<dbReference type="GO" id="GO:0005737">
    <property type="term" value="C:cytoplasm"/>
    <property type="evidence" value="ECO:0000318"/>
    <property type="project" value="GO_Central"/>
</dbReference>
<dbReference type="GO" id="GO:0003729">
    <property type="term" value="F:mRNA binding"/>
    <property type="evidence" value="ECO:0000318"/>
    <property type="project" value="GO_Central"/>
</dbReference>
<feature type="repeat" description="PPR" evidence="3">
    <location>
        <begin position="470"/>
        <end position="504"/>
    </location>
</feature>
<dbReference type="FunFam" id="1.25.40.10:FF:000294">
    <property type="entry name" value="Pentatricopeptide repeat-containing protein At1g09900"/>
    <property type="match status" value="1"/>
</dbReference>
<evidence type="ECO:0000256" key="3">
    <source>
        <dbReference type="PROSITE-ProRule" id="PRU00708"/>
    </source>
</evidence>
<accession>A0A251V116</accession>
<dbReference type="PROSITE" id="PS51375">
    <property type="entry name" value="PPR"/>
    <property type="match status" value="11"/>
</dbReference>
<feature type="repeat" description="PPR" evidence="3">
    <location>
        <begin position="574"/>
        <end position="608"/>
    </location>
</feature>
<dbReference type="AlphaFoldDB" id="A0A251V116"/>
<keyword evidence="5" id="KW-1185">Reference proteome</keyword>
<dbReference type="NCBIfam" id="TIGR00756">
    <property type="entry name" value="PPR"/>
    <property type="match status" value="11"/>
</dbReference>
<dbReference type="InterPro" id="IPR011990">
    <property type="entry name" value="TPR-like_helical_dom_sf"/>
</dbReference>
<feature type="repeat" description="PPR" evidence="3">
    <location>
        <begin position="399"/>
        <end position="433"/>
    </location>
</feature>
<evidence type="ECO:0000256" key="2">
    <source>
        <dbReference type="ARBA" id="ARBA00022737"/>
    </source>
</evidence>
<organism evidence="4 5">
    <name type="scientific">Helianthus annuus</name>
    <name type="common">Common sunflower</name>
    <dbReference type="NCBI Taxonomy" id="4232"/>
    <lineage>
        <taxon>Eukaryota</taxon>
        <taxon>Viridiplantae</taxon>
        <taxon>Streptophyta</taxon>
        <taxon>Embryophyta</taxon>
        <taxon>Tracheophyta</taxon>
        <taxon>Spermatophyta</taxon>
        <taxon>Magnoliopsida</taxon>
        <taxon>eudicotyledons</taxon>
        <taxon>Gunneridae</taxon>
        <taxon>Pentapetalae</taxon>
        <taxon>asterids</taxon>
        <taxon>campanulids</taxon>
        <taxon>Asterales</taxon>
        <taxon>Asteraceae</taxon>
        <taxon>Asteroideae</taxon>
        <taxon>Heliantheae alliance</taxon>
        <taxon>Heliantheae</taxon>
        <taxon>Helianthus</taxon>
    </lineage>
</organism>
<comment type="similarity">
    <text evidence="1">Belongs to the PPR family. P subfamily.</text>
</comment>
<evidence type="ECO:0000256" key="1">
    <source>
        <dbReference type="ARBA" id="ARBA00007626"/>
    </source>
</evidence>
<dbReference type="OMA" id="IHAYCLN"/>
<name>A0A251V116_HELAN</name>
<dbReference type="Pfam" id="PF13041">
    <property type="entry name" value="PPR_2"/>
    <property type="match status" value="4"/>
</dbReference>
<dbReference type="GO" id="GO:0006397">
    <property type="term" value="P:mRNA processing"/>
    <property type="evidence" value="ECO:0000318"/>
    <property type="project" value="GO_Central"/>
</dbReference>
<feature type="repeat" description="PPR" evidence="3">
    <location>
        <begin position="645"/>
        <end position="679"/>
    </location>
</feature>
<dbReference type="InterPro" id="IPR002885">
    <property type="entry name" value="PPR_rpt"/>
</dbReference>
<feature type="repeat" description="PPR" evidence="3">
    <location>
        <begin position="680"/>
        <end position="714"/>
    </location>
</feature>
<dbReference type="Gene3D" id="1.25.40.10">
    <property type="entry name" value="Tetratricopeptide repeat domain"/>
    <property type="match status" value="6"/>
</dbReference>
<sequence>MKKTPISASKQYIHSLLKPYKPSTTTHFRRFSVAPDSPQPPSQELTQPIITQITTTDNWTTNTTLNQQILSLTPQSLIKIAREFQTSTKALNFFNFIRENENPSLSLHPPPLDSIFQTVIQLAIREGDYASIVGLFNLSKEVKVSLTNHSAIRLISYFSCLNKVQDSMLVYDNLDPDVKNTNVRNIVLDLLLKSERFDDARQLLDEMLEPDAKFPPNEITLNIVFPVLLRRDWGNRTDDFIGLVPKFGVHGVFPNKLLLTKLITKLCRSCRNEKAWDLLHELMKFGKVEAAPCNALLSGLARERDYKKINVLLKEMKENEIKPDIVTYGMVVNHLCKSRRVDEALDMFKQMKEGSDGISVKPDVILYNTLIDGLCKVGRQEEGAALMKQMRLEDNCIPNVVTYNCLIDGFCKSGEIERSQELFDEMNNEGVDPNVITINTLVDGMCKHGRIGNAMEFFRKMQEEKGIKGNAVTYSTLISAFCSVNNIEKAMALFDEMESVGSPDALAYYSLISGLTLAGRPDDASFIASKMKKAGFQMDLVSYNTLIGGFCRKKKLDKAVEILKDMEENGVKADGVTYNTLISYFSQHGDFESAHKFLKQMIIDGNVPTVVTYGTLIHAYCLAGNLDEALDIFDKMLVSSKVPPNTVIYNVLIESLCKRGKIDHALSLMDGMVQKGVRSNTTTYNAMLKGLSSKNRLQEALRLMDQMTNQACNPDYVTLEILNDWLDAVGEIEKLRMFVQGYQVSSAFNGSDLLLVQHLMVQTSYWFNT</sequence>
<dbReference type="Pfam" id="PF12854">
    <property type="entry name" value="PPR_1"/>
    <property type="match status" value="3"/>
</dbReference>
<feature type="repeat" description="PPR" evidence="3">
    <location>
        <begin position="609"/>
        <end position="643"/>
    </location>
</feature>
<proteinExistence type="inferred from homology"/>
<feature type="repeat" description="PPR" evidence="3">
    <location>
        <begin position="289"/>
        <end position="323"/>
    </location>
</feature>
<dbReference type="EMBL" id="CM007893">
    <property type="protein sequence ID" value="OTG29308.1"/>
    <property type="molecule type" value="Genomic_DNA"/>
</dbReference>
<keyword evidence="2" id="KW-0677">Repeat</keyword>
<dbReference type="PANTHER" id="PTHR45613">
    <property type="entry name" value="PENTATRICOPEPTIDE REPEAT-CONTAINING PROTEIN"/>
    <property type="match status" value="1"/>
</dbReference>